<gene>
    <name evidence="2" type="ORF">SAMN05444392_11329</name>
</gene>
<accession>A0A1M5ACB2</accession>
<organism evidence="2 3">
    <name type="scientific">Seinonella peptonophila</name>
    <dbReference type="NCBI Taxonomy" id="112248"/>
    <lineage>
        <taxon>Bacteria</taxon>
        <taxon>Bacillati</taxon>
        <taxon>Bacillota</taxon>
        <taxon>Bacilli</taxon>
        <taxon>Bacillales</taxon>
        <taxon>Thermoactinomycetaceae</taxon>
        <taxon>Seinonella</taxon>
    </lineage>
</organism>
<proteinExistence type="predicted"/>
<dbReference type="OrthoDB" id="3003006at2"/>
<sequence>MKHLAKISGVFLFAFLVIFQFHTASAATYIQGNVKFDDLAQTQDFYINKGNKVLSLTKQATKDASFEIQLTQSNGEVVDTCLGDAYTFRSKGDCYFEVPSRGKYYFTFISYDTTSTISMKYRFHD</sequence>
<feature type="signal peptide" evidence="1">
    <location>
        <begin position="1"/>
        <end position="26"/>
    </location>
</feature>
<keyword evidence="1" id="KW-0732">Signal</keyword>
<reference evidence="2 3" key="1">
    <citation type="submission" date="2016-11" db="EMBL/GenBank/DDBJ databases">
        <authorList>
            <person name="Jaros S."/>
            <person name="Januszkiewicz K."/>
            <person name="Wedrychowicz H."/>
        </authorList>
    </citation>
    <scope>NUCLEOTIDE SEQUENCE [LARGE SCALE GENOMIC DNA]</scope>
    <source>
        <strain evidence="2 3">DSM 44666</strain>
    </source>
</reference>
<evidence type="ECO:0000256" key="1">
    <source>
        <dbReference type="SAM" id="SignalP"/>
    </source>
</evidence>
<protein>
    <recommendedName>
        <fullName evidence="4">Pre-peptidase C-terminal domain-containing protein</fullName>
    </recommendedName>
</protein>
<feature type="chain" id="PRO_5012070122" description="Pre-peptidase C-terminal domain-containing protein" evidence="1">
    <location>
        <begin position="27"/>
        <end position="125"/>
    </location>
</feature>
<dbReference type="EMBL" id="FQVL01000013">
    <property type="protein sequence ID" value="SHF27940.1"/>
    <property type="molecule type" value="Genomic_DNA"/>
</dbReference>
<evidence type="ECO:0000313" key="2">
    <source>
        <dbReference type="EMBL" id="SHF27940.1"/>
    </source>
</evidence>
<dbReference type="RefSeq" id="WP_073156909.1">
    <property type="nucleotide sequence ID" value="NZ_FQVL01000013.1"/>
</dbReference>
<name>A0A1M5ACB2_9BACL</name>
<dbReference type="AlphaFoldDB" id="A0A1M5ACB2"/>
<evidence type="ECO:0008006" key="4">
    <source>
        <dbReference type="Google" id="ProtNLM"/>
    </source>
</evidence>
<dbReference type="Proteomes" id="UP000184476">
    <property type="component" value="Unassembled WGS sequence"/>
</dbReference>
<keyword evidence="3" id="KW-1185">Reference proteome</keyword>
<evidence type="ECO:0000313" key="3">
    <source>
        <dbReference type="Proteomes" id="UP000184476"/>
    </source>
</evidence>